<sequence length="160" mass="17938">MNRDVNFEGREVQGLIWWELVSRIQIGIIVLKAPGCLRGGSQEAAGPTCTFRFLRTVLLLLAASHDEAKLSAVPGYSATNCRIRIITLTSGILLPRERERKSRPVMHRFIISGFYRLHNMENLSKILAVDDKAWSMLGNDFFLRGCCHRVVDVVLAVDAA</sequence>
<accession>A0AAE1AVM5</accession>
<protein>
    <submittedName>
        <fullName evidence="1">Uncharacterized protein</fullName>
    </submittedName>
</protein>
<name>A0AAE1AVM5_9GAST</name>
<proteinExistence type="predicted"/>
<keyword evidence="2" id="KW-1185">Reference proteome</keyword>
<dbReference type="EMBL" id="JAWDGP010001095">
    <property type="protein sequence ID" value="KAK3794707.1"/>
    <property type="molecule type" value="Genomic_DNA"/>
</dbReference>
<reference evidence="1" key="1">
    <citation type="journal article" date="2023" name="G3 (Bethesda)">
        <title>A reference genome for the long-term kleptoplast-retaining sea slug Elysia crispata morphotype clarki.</title>
        <authorList>
            <person name="Eastman K.E."/>
            <person name="Pendleton A.L."/>
            <person name="Shaikh M.A."/>
            <person name="Suttiyut T."/>
            <person name="Ogas R."/>
            <person name="Tomko P."/>
            <person name="Gavelis G."/>
            <person name="Widhalm J.R."/>
            <person name="Wisecaver J.H."/>
        </authorList>
    </citation>
    <scope>NUCLEOTIDE SEQUENCE</scope>
    <source>
        <strain evidence="1">ECLA1</strain>
    </source>
</reference>
<evidence type="ECO:0000313" key="1">
    <source>
        <dbReference type="EMBL" id="KAK3794707.1"/>
    </source>
</evidence>
<organism evidence="1 2">
    <name type="scientific">Elysia crispata</name>
    <name type="common">lettuce slug</name>
    <dbReference type="NCBI Taxonomy" id="231223"/>
    <lineage>
        <taxon>Eukaryota</taxon>
        <taxon>Metazoa</taxon>
        <taxon>Spiralia</taxon>
        <taxon>Lophotrochozoa</taxon>
        <taxon>Mollusca</taxon>
        <taxon>Gastropoda</taxon>
        <taxon>Heterobranchia</taxon>
        <taxon>Euthyneura</taxon>
        <taxon>Panpulmonata</taxon>
        <taxon>Sacoglossa</taxon>
        <taxon>Placobranchoidea</taxon>
        <taxon>Plakobranchidae</taxon>
        <taxon>Elysia</taxon>
    </lineage>
</organism>
<comment type="caution">
    <text evidence="1">The sequence shown here is derived from an EMBL/GenBank/DDBJ whole genome shotgun (WGS) entry which is preliminary data.</text>
</comment>
<dbReference type="Proteomes" id="UP001283361">
    <property type="component" value="Unassembled WGS sequence"/>
</dbReference>
<gene>
    <name evidence="1" type="ORF">RRG08_014772</name>
</gene>
<evidence type="ECO:0000313" key="2">
    <source>
        <dbReference type="Proteomes" id="UP001283361"/>
    </source>
</evidence>
<dbReference type="AlphaFoldDB" id="A0AAE1AVM5"/>